<sequence>MLLQATSKELCLTGSGKTKRLTSTKPSAALGTEGLLTWFREEWLALSEVSPEYHNRHLPALSTTSWIDEKTTSDARWFTGPLPEEIAERVDTRWQASNGTNQSSSKPLCVERPGRMDEDQKKLNWV</sequence>
<dbReference type="InParanoid" id="A0A7M7M8H0"/>
<reference evidence="2" key="1">
    <citation type="submission" date="2021-01" db="UniProtKB">
        <authorList>
            <consortium name="EnsemblMetazoa"/>
        </authorList>
    </citation>
    <scope>IDENTIFICATION</scope>
</reference>
<accession>A0A7M7M8H0</accession>
<dbReference type="AlphaFoldDB" id="A0A7M7M8H0"/>
<keyword evidence="3" id="KW-1185">Reference proteome</keyword>
<organism evidence="2 3">
    <name type="scientific">Varroa destructor</name>
    <name type="common">Honeybee mite</name>
    <dbReference type="NCBI Taxonomy" id="109461"/>
    <lineage>
        <taxon>Eukaryota</taxon>
        <taxon>Metazoa</taxon>
        <taxon>Ecdysozoa</taxon>
        <taxon>Arthropoda</taxon>
        <taxon>Chelicerata</taxon>
        <taxon>Arachnida</taxon>
        <taxon>Acari</taxon>
        <taxon>Parasitiformes</taxon>
        <taxon>Mesostigmata</taxon>
        <taxon>Gamasina</taxon>
        <taxon>Dermanyssoidea</taxon>
        <taxon>Varroidae</taxon>
        <taxon>Varroa</taxon>
    </lineage>
</organism>
<dbReference type="RefSeq" id="XP_022657551.1">
    <property type="nucleotide sequence ID" value="XM_022801816.1"/>
</dbReference>
<dbReference type="Proteomes" id="UP000594260">
    <property type="component" value="Unplaced"/>
</dbReference>
<dbReference type="GeneID" id="111248821"/>
<feature type="compositionally biased region" description="Basic and acidic residues" evidence="1">
    <location>
        <begin position="112"/>
        <end position="126"/>
    </location>
</feature>
<proteinExistence type="predicted"/>
<evidence type="ECO:0000313" key="2">
    <source>
        <dbReference type="EnsemblMetazoa" id="XP_022657551"/>
    </source>
</evidence>
<protein>
    <submittedName>
        <fullName evidence="2">Uncharacterized protein</fullName>
    </submittedName>
</protein>
<evidence type="ECO:0000256" key="1">
    <source>
        <dbReference type="SAM" id="MobiDB-lite"/>
    </source>
</evidence>
<dbReference type="KEGG" id="vde:111248821"/>
<feature type="compositionally biased region" description="Polar residues" evidence="1">
    <location>
        <begin position="94"/>
        <end position="106"/>
    </location>
</feature>
<name>A0A7M7M8H0_VARDE</name>
<feature type="region of interest" description="Disordered" evidence="1">
    <location>
        <begin position="93"/>
        <end position="126"/>
    </location>
</feature>
<dbReference type="EnsemblMetazoa" id="XM_022801816">
    <property type="protein sequence ID" value="XP_022657551"/>
    <property type="gene ID" value="LOC111248821"/>
</dbReference>
<evidence type="ECO:0000313" key="3">
    <source>
        <dbReference type="Proteomes" id="UP000594260"/>
    </source>
</evidence>